<dbReference type="PANTHER" id="PTHR43156">
    <property type="entry name" value="STAGE II SPORULATION PROTEIN E-RELATED"/>
    <property type="match status" value="1"/>
</dbReference>
<evidence type="ECO:0000259" key="3">
    <source>
        <dbReference type="PROSITE" id="PS51746"/>
    </source>
</evidence>
<dbReference type="InterPro" id="IPR001932">
    <property type="entry name" value="PPM-type_phosphatase-like_dom"/>
</dbReference>
<dbReference type="EMBL" id="CP102514">
    <property type="protein sequence ID" value="UUY45906.1"/>
    <property type="molecule type" value="Genomic_DNA"/>
</dbReference>
<dbReference type="InterPro" id="IPR036457">
    <property type="entry name" value="PPM-type-like_dom_sf"/>
</dbReference>
<protein>
    <submittedName>
        <fullName evidence="4">Serine/threonine-protein phosphatase</fullName>
    </submittedName>
</protein>
<dbReference type="Gene3D" id="3.60.40.10">
    <property type="entry name" value="PPM-type phosphatase domain"/>
    <property type="match status" value="1"/>
</dbReference>
<organism evidence="4 5">
    <name type="scientific">Streptomyces yangpuensis</name>
    <dbReference type="NCBI Taxonomy" id="1648182"/>
    <lineage>
        <taxon>Bacteria</taxon>
        <taxon>Bacillati</taxon>
        <taxon>Actinomycetota</taxon>
        <taxon>Actinomycetes</taxon>
        <taxon>Kitasatosporales</taxon>
        <taxon>Streptomycetaceae</taxon>
        <taxon>Streptomyces</taxon>
    </lineage>
</organism>
<sequence length="420" mass="44885">MSEGDGEGLGPVLAWVLDRSHEASALDLAALIDEAAGRLGIGSTRLFLADIQQGRLNLLPQPQGPQVPATLDIDGSLAGLAYRTQRVHLSRDRSTAWFPMIDGIERVGVMQASMSGPAADRMEAGRALASLATLLVVSQSSHNDLLVRHQRTRPMSLQAELLWAFLPPRTIGTTEATSAAMLEPAYDIGGDAFDHTFIDGVLHVTMLDAMGHDLASGGASAAAVAACRFTRRSGGSLPDIATTIDRTLARWIPDRLMTGVIAELDTHSGDLSWINCGHPPPLLIRDGHVLPRALERDAELPLGLGFHDREPPARHHVRLQPGDRVLIHSDGVTEARSPDGDLYGEDRLTDTVIRSLASGHSGAEALRRLVQKLLAHQEHRLRDDATILLAEWHPNASATPASPATPASSDAPPAGRHADA</sequence>
<dbReference type="PROSITE" id="PS51746">
    <property type="entry name" value="PPM_2"/>
    <property type="match status" value="1"/>
</dbReference>
<reference evidence="4" key="1">
    <citation type="submission" date="2022-08" db="EMBL/GenBank/DDBJ databases">
        <authorList>
            <person name="Tian L."/>
        </authorList>
    </citation>
    <scope>NUCLEOTIDE SEQUENCE</scope>
    <source>
        <strain evidence="4">CM253</strain>
    </source>
</reference>
<dbReference type="PANTHER" id="PTHR43156:SF2">
    <property type="entry name" value="STAGE II SPORULATION PROTEIN E"/>
    <property type="match status" value="1"/>
</dbReference>
<feature type="region of interest" description="Disordered" evidence="2">
    <location>
        <begin position="397"/>
        <end position="420"/>
    </location>
</feature>
<gene>
    <name evidence="4" type="ORF">NRK68_00955</name>
</gene>
<keyword evidence="5" id="KW-1185">Reference proteome</keyword>
<evidence type="ECO:0000256" key="1">
    <source>
        <dbReference type="ARBA" id="ARBA00022801"/>
    </source>
</evidence>
<feature type="compositionally biased region" description="Low complexity" evidence="2">
    <location>
        <begin position="397"/>
        <end position="414"/>
    </location>
</feature>
<dbReference type="Proteomes" id="UP001057738">
    <property type="component" value="Chromosome"/>
</dbReference>
<dbReference type="SUPFAM" id="SSF81606">
    <property type="entry name" value="PP2C-like"/>
    <property type="match status" value="1"/>
</dbReference>
<evidence type="ECO:0000256" key="2">
    <source>
        <dbReference type="SAM" id="MobiDB-lite"/>
    </source>
</evidence>
<dbReference type="GeneID" id="95572006"/>
<proteinExistence type="predicted"/>
<dbReference type="Pfam" id="PF07228">
    <property type="entry name" value="SpoIIE"/>
    <property type="match status" value="1"/>
</dbReference>
<dbReference type="InterPro" id="IPR052016">
    <property type="entry name" value="Bact_Sigma-Reg"/>
</dbReference>
<feature type="domain" description="PPM-type phosphatase" evidence="3">
    <location>
        <begin position="190"/>
        <end position="392"/>
    </location>
</feature>
<evidence type="ECO:0000313" key="4">
    <source>
        <dbReference type="EMBL" id="UUY45906.1"/>
    </source>
</evidence>
<evidence type="ECO:0000313" key="5">
    <source>
        <dbReference type="Proteomes" id="UP001057738"/>
    </source>
</evidence>
<dbReference type="RefSeq" id="WP_257854446.1">
    <property type="nucleotide sequence ID" value="NZ_CP102514.1"/>
</dbReference>
<dbReference type="SMART" id="SM00331">
    <property type="entry name" value="PP2C_SIG"/>
    <property type="match status" value="1"/>
</dbReference>
<keyword evidence="1" id="KW-0378">Hydrolase</keyword>
<name>A0ABY5PP83_9ACTN</name>
<accession>A0ABY5PP83</accession>